<evidence type="ECO:0000313" key="2">
    <source>
        <dbReference type="EMBL" id="TKR69190.1"/>
    </source>
</evidence>
<keyword evidence="3" id="KW-1185">Reference proteome</keyword>
<organism evidence="2 3">
    <name type="scientific">Steinernema carpocapsae</name>
    <name type="common">Entomopathogenic nematode</name>
    <dbReference type="NCBI Taxonomy" id="34508"/>
    <lineage>
        <taxon>Eukaryota</taxon>
        <taxon>Metazoa</taxon>
        <taxon>Ecdysozoa</taxon>
        <taxon>Nematoda</taxon>
        <taxon>Chromadorea</taxon>
        <taxon>Rhabditida</taxon>
        <taxon>Tylenchina</taxon>
        <taxon>Panagrolaimomorpha</taxon>
        <taxon>Strongyloidoidea</taxon>
        <taxon>Steinernematidae</taxon>
        <taxon>Steinernema</taxon>
    </lineage>
</organism>
<protein>
    <submittedName>
        <fullName evidence="2">Uncharacterized protein</fullName>
    </submittedName>
</protein>
<accession>A0A4U5MII0</accession>
<sequence length="181" mass="20268">MPTNSDSKCFGVPIMIVTAGVAVGSIFLGLLPTLLALLGKIPDDWNFPAYVISAVIAINGILLLVGLWKKWPSRLRSFVYFQYVVILYALGFAIITVMRQFHITDVLKKYHWIDANTEPTPQDETLGHWLLGVMTFVILLFAAFSIGSILVVNKCLENMKHEKLLQQAPFAPTFTHSIKVY</sequence>
<comment type="caution">
    <text evidence="2">The sequence shown here is derived from an EMBL/GenBank/DDBJ whole genome shotgun (WGS) entry which is preliminary data.</text>
</comment>
<name>A0A4U5MII0_STECR</name>
<keyword evidence="1" id="KW-1133">Transmembrane helix</keyword>
<reference evidence="2 3" key="2">
    <citation type="journal article" date="2019" name="G3 (Bethesda)">
        <title>Hybrid Assembly of the Genome of the Entomopathogenic Nematode Steinernema carpocapsae Identifies the X-Chromosome.</title>
        <authorList>
            <person name="Serra L."/>
            <person name="Macchietto M."/>
            <person name="Macias-Munoz A."/>
            <person name="McGill C.J."/>
            <person name="Rodriguez I.M."/>
            <person name="Rodriguez B."/>
            <person name="Murad R."/>
            <person name="Mortazavi A."/>
        </authorList>
    </citation>
    <scope>NUCLEOTIDE SEQUENCE [LARGE SCALE GENOMIC DNA]</scope>
    <source>
        <strain evidence="2 3">ALL</strain>
    </source>
</reference>
<feature type="transmembrane region" description="Helical" evidence="1">
    <location>
        <begin position="12"/>
        <end position="35"/>
    </location>
</feature>
<evidence type="ECO:0000256" key="1">
    <source>
        <dbReference type="SAM" id="Phobius"/>
    </source>
</evidence>
<proteinExistence type="predicted"/>
<dbReference type="EMBL" id="AZBU02000007">
    <property type="protein sequence ID" value="TKR69190.1"/>
    <property type="molecule type" value="Genomic_DNA"/>
</dbReference>
<feature type="transmembrane region" description="Helical" evidence="1">
    <location>
        <begin position="129"/>
        <end position="152"/>
    </location>
</feature>
<dbReference type="Proteomes" id="UP000298663">
    <property type="component" value="Unassembled WGS sequence"/>
</dbReference>
<evidence type="ECO:0000313" key="3">
    <source>
        <dbReference type="Proteomes" id="UP000298663"/>
    </source>
</evidence>
<keyword evidence="1" id="KW-0472">Membrane</keyword>
<feature type="transmembrane region" description="Helical" evidence="1">
    <location>
        <begin position="47"/>
        <end position="68"/>
    </location>
</feature>
<keyword evidence="1" id="KW-0812">Transmembrane</keyword>
<gene>
    <name evidence="2" type="ORF">L596_021375</name>
</gene>
<reference evidence="2 3" key="1">
    <citation type="journal article" date="2015" name="Genome Biol.">
        <title>Comparative genomics of Steinernema reveals deeply conserved gene regulatory networks.</title>
        <authorList>
            <person name="Dillman A.R."/>
            <person name="Macchietto M."/>
            <person name="Porter C.F."/>
            <person name="Rogers A."/>
            <person name="Williams B."/>
            <person name="Antoshechkin I."/>
            <person name="Lee M.M."/>
            <person name="Goodwin Z."/>
            <person name="Lu X."/>
            <person name="Lewis E.E."/>
            <person name="Goodrich-Blair H."/>
            <person name="Stock S.P."/>
            <person name="Adams B.J."/>
            <person name="Sternberg P.W."/>
            <person name="Mortazavi A."/>
        </authorList>
    </citation>
    <scope>NUCLEOTIDE SEQUENCE [LARGE SCALE GENOMIC DNA]</scope>
    <source>
        <strain evidence="2 3">ALL</strain>
    </source>
</reference>
<dbReference type="AlphaFoldDB" id="A0A4U5MII0"/>
<feature type="transmembrane region" description="Helical" evidence="1">
    <location>
        <begin position="80"/>
        <end position="101"/>
    </location>
</feature>